<accession>A0A916QRF7</accession>
<dbReference type="Gene3D" id="3.90.190.10">
    <property type="entry name" value="Protein tyrosine phosphatase superfamily"/>
    <property type="match status" value="1"/>
</dbReference>
<reference evidence="2" key="2">
    <citation type="submission" date="2020-09" db="EMBL/GenBank/DDBJ databases">
        <authorList>
            <person name="Sun Q."/>
            <person name="Zhou Y."/>
        </authorList>
    </citation>
    <scope>NUCLEOTIDE SEQUENCE</scope>
    <source>
        <strain evidence="2">CGMCC 1.15880</strain>
    </source>
</reference>
<dbReference type="InterPro" id="IPR029021">
    <property type="entry name" value="Prot-tyrosine_phosphatase-like"/>
</dbReference>
<feature type="domain" description="Tyrosine specific protein phosphatases" evidence="1">
    <location>
        <begin position="61"/>
        <end position="128"/>
    </location>
</feature>
<dbReference type="InterPro" id="IPR050561">
    <property type="entry name" value="PTP"/>
</dbReference>
<dbReference type="InterPro" id="IPR000387">
    <property type="entry name" value="Tyr_Pase_dom"/>
</dbReference>
<reference evidence="2" key="1">
    <citation type="journal article" date="2014" name="Int. J. Syst. Evol. Microbiol.">
        <title>Complete genome sequence of Corynebacterium casei LMG S-19264T (=DSM 44701T), isolated from a smear-ripened cheese.</title>
        <authorList>
            <consortium name="US DOE Joint Genome Institute (JGI-PGF)"/>
            <person name="Walter F."/>
            <person name="Albersmeier A."/>
            <person name="Kalinowski J."/>
            <person name="Ruckert C."/>
        </authorList>
    </citation>
    <scope>NUCLEOTIDE SEQUENCE</scope>
    <source>
        <strain evidence="2">CGMCC 1.15880</strain>
    </source>
</reference>
<dbReference type="EMBL" id="BMKA01000001">
    <property type="protein sequence ID" value="GGA05766.1"/>
    <property type="molecule type" value="Genomic_DNA"/>
</dbReference>
<keyword evidence="3" id="KW-1185">Reference proteome</keyword>
<dbReference type="Pfam" id="PF22785">
    <property type="entry name" value="Tc-R-P"/>
    <property type="match status" value="1"/>
</dbReference>
<organism evidence="2 3">
    <name type="scientific">Neptunicoccus cionae</name>
    <dbReference type="NCBI Taxonomy" id="2035344"/>
    <lineage>
        <taxon>Bacteria</taxon>
        <taxon>Pseudomonadati</taxon>
        <taxon>Pseudomonadota</taxon>
        <taxon>Alphaproteobacteria</taxon>
        <taxon>Rhodobacterales</taxon>
        <taxon>Paracoccaceae</taxon>
        <taxon>Neptunicoccus</taxon>
    </lineage>
</organism>
<evidence type="ECO:0000259" key="1">
    <source>
        <dbReference type="PROSITE" id="PS50056"/>
    </source>
</evidence>
<protein>
    <recommendedName>
        <fullName evidence="1">Tyrosine specific protein phosphatases domain-containing protein</fullName>
    </recommendedName>
</protein>
<gene>
    <name evidence="2" type="ORF">GCM10011498_01750</name>
</gene>
<comment type="caution">
    <text evidence="2">The sequence shown here is derived from an EMBL/GenBank/DDBJ whole genome shotgun (WGS) entry which is preliminary data.</text>
</comment>
<proteinExistence type="predicted"/>
<evidence type="ECO:0000313" key="3">
    <source>
        <dbReference type="Proteomes" id="UP000628017"/>
    </source>
</evidence>
<dbReference type="SUPFAM" id="SSF52799">
    <property type="entry name" value="(Phosphotyrosine protein) phosphatases II"/>
    <property type="match status" value="1"/>
</dbReference>
<dbReference type="PANTHER" id="PTHR23339">
    <property type="entry name" value="TYROSINE SPECIFIC PROTEIN PHOSPHATASE AND DUAL SPECIFICITY PROTEIN PHOSPHATASE"/>
    <property type="match status" value="1"/>
</dbReference>
<evidence type="ECO:0000313" key="2">
    <source>
        <dbReference type="EMBL" id="GGA05766.1"/>
    </source>
</evidence>
<dbReference type="Proteomes" id="UP000628017">
    <property type="component" value="Unassembled WGS sequence"/>
</dbReference>
<name>A0A916QRF7_9RHOB</name>
<sequence>MDADMIALLRWNPDLVLTMTTKAEMDRAGAADLPDRLAEADVQWIHLPIADFGVPKGNTEEKWTEASRTARGILQNGGKVLSHCFGGRGRSGMMVMRLMVELGEPADTALTKIRAVRHGAVENTKQRDWAAAGAVQEP</sequence>
<dbReference type="AlphaFoldDB" id="A0A916QRF7"/>
<dbReference type="PROSITE" id="PS50056">
    <property type="entry name" value="TYR_PHOSPHATASE_2"/>
    <property type="match status" value="1"/>
</dbReference>